<protein>
    <submittedName>
        <fullName evidence="8">Uncharacterized protein</fullName>
    </submittedName>
</protein>
<evidence type="ECO:0000259" key="6">
    <source>
        <dbReference type="PROSITE" id="PS50119"/>
    </source>
</evidence>
<dbReference type="InterPro" id="IPR036116">
    <property type="entry name" value="FN3_sf"/>
</dbReference>
<evidence type="ECO:0000256" key="2">
    <source>
        <dbReference type="ARBA" id="ARBA00022771"/>
    </source>
</evidence>
<dbReference type="SUPFAM" id="SSF49265">
    <property type="entry name" value="Fibronectin type III"/>
    <property type="match status" value="3"/>
</dbReference>
<name>A0ABD1IWN8_9TELE</name>
<sequence length="801" mass="88267">MSSLGESEDATKETMDVSETVDKGSSACDGSHKKDTNLSRCSHENTCEARETEGTGNAQCQEAKTNNRSGIPVQKRLAEDGSHKPVPSVMSMKSERSMGLPGNFKGDLTQDTQIHLDQLDSSSIVSSAMTSNVSEQWISSRVYYPVIPREGVPCDVCSKKAVKSCLTCCASFCEDHIKMHYTAPALQRHKLVEATRDLEERLCQQHSRHLELFCQTNNALICALCSVEEHKGHEITADPKELDIIQIVQMKEPEWVIKEELPPPGPIKFSSVKADSVTISWDTPEGQTGSQRFRVSVKCSREQRYLEVQNLKLHFQGLAPHEEYDFMVASVYGEHSQSTWVSTSLCTVVPVPKGLAVTTDETSISVTWGQPDGTDRVSYLVTLSKSHECLQTISTEALECSFSELLPGTMYSIDAVSVLKNGYESDPVVKSCLTKIHVPENLRIDSITTTTVNLSWSLSDEMDQVPHKFLISYSQYSRTVSDNVETVSTDSCHGIITGLKPHTEYSIVVSTIVENVGKSEGACIYVLTGLLPVTDVTVNLQSSRAHISWLHKQEILQHSCFFLTSCRSDESDLLLTRNTSYSAYFEKLKPNTEYTVTVTAVITNRSWCASGAVSEIKSNPVSTSFVTGLPPPGPIQFTSVGTDSVSLTWGFPEGLTSHPKFKVSLCLVTEGDQNNQINLPRREVVPLSYFEDENDSDCMIVHCLQATFVGLNPGTAYNITVATLSEEGKRASPSVSATTRTAIPEPVDFDLNFKDLSLTWGQPAGVSGKSYQLNFFRDEKCFKAIRTPSLTWPLGDLMTKG</sequence>
<feature type="domain" description="Fibronectin type-III" evidence="7">
    <location>
        <begin position="263"/>
        <end position="351"/>
    </location>
</feature>
<organism evidence="8 9">
    <name type="scientific">Coilia grayii</name>
    <name type="common">Gray's grenadier anchovy</name>
    <dbReference type="NCBI Taxonomy" id="363190"/>
    <lineage>
        <taxon>Eukaryota</taxon>
        <taxon>Metazoa</taxon>
        <taxon>Chordata</taxon>
        <taxon>Craniata</taxon>
        <taxon>Vertebrata</taxon>
        <taxon>Euteleostomi</taxon>
        <taxon>Actinopterygii</taxon>
        <taxon>Neopterygii</taxon>
        <taxon>Teleostei</taxon>
        <taxon>Clupei</taxon>
        <taxon>Clupeiformes</taxon>
        <taxon>Clupeoidei</taxon>
        <taxon>Engraulidae</taxon>
        <taxon>Coilinae</taxon>
        <taxon>Coilia</taxon>
    </lineage>
</organism>
<dbReference type="Pfam" id="PF00041">
    <property type="entry name" value="fn3"/>
    <property type="match status" value="5"/>
</dbReference>
<evidence type="ECO:0000313" key="8">
    <source>
        <dbReference type="EMBL" id="KAL2079257.1"/>
    </source>
</evidence>
<feature type="domain" description="B box-type" evidence="6">
    <location>
        <begin position="198"/>
        <end position="238"/>
    </location>
</feature>
<evidence type="ECO:0000256" key="5">
    <source>
        <dbReference type="SAM" id="MobiDB-lite"/>
    </source>
</evidence>
<proteinExistence type="predicted"/>
<keyword evidence="1" id="KW-0677">Repeat</keyword>
<dbReference type="PANTHER" id="PTHR46708:SF11">
    <property type="entry name" value="RECEPTOR-TYPE TYROSINE-PROTEIN PHOSPHATASE ETA-LIKE"/>
    <property type="match status" value="1"/>
</dbReference>
<dbReference type="Proteomes" id="UP001591681">
    <property type="component" value="Unassembled WGS sequence"/>
</dbReference>
<evidence type="ECO:0000256" key="3">
    <source>
        <dbReference type="ARBA" id="ARBA00022833"/>
    </source>
</evidence>
<evidence type="ECO:0000259" key="7">
    <source>
        <dbReference type="PROSITE" id="PS50853"/>
    </source>
</evidence>
<reference evidence="8 9" key="1">
    <citation type="submission" date="2024-09" db="EMBL/GenBank/DDBJ databases">
        <title>A chromosome-level genome assembly of Gray's grenadier anchovy, Coilia grayii.</title>
        <authorList>
            <person name="Fu Z."/>
        </authorList>
    </citation>
    <scope>NUCLEOTIDE SEQUENCE [LARGE SCALE GENOMIC DNA]</scope>
    <source>
        <strain evidence="8">G4</strain>
        <tissue evidence="8">Muscle</tissue>
    </source>
</reference>
<dbReference type="Gene3D" id="2.60.40.10">
    <property type="entry name" value="Immunoglobulins"/>
    <property type="match status" value="5"/>
</dbReference>
<dbReference type="SUPFAM" id="SSF57845">
    <property type="entry name" value="B-box zinc-binding domain"/>
    <property type="match status" value="1"/>
</dbReference>
<dbReference type="Pfam" id="PF00643">
    <property type="entry name" value="zf-B_box"/>
    <property type="match status" value="1"/>
</dbReference>
<dbReference type="GO" id="GO:0008270">
    <property type="term" value="F:zinc ion binding"/>
    <property type="evidence" value="ECO:0007669"/>
    <property type="project" value="UniProtKB-KW"/>
</dbReference>
<dbReference type="PROSITE" id="PS50119">
    <property type="entry name" value="ZF_BBOX"/>
    <property type="match status" value="1"/>
</dbReference>
<dbReference type="InterPro" id="IPR003961">
    <property type="entry name" value="FN3_dom"/>
</dbReference>
<accession>A0ABD1IWN8</accession>
<keyword evidence="2 4" id="KW-0863">Zinc-finger</keyword>
<gene>
    <name evidence="8" type="ORF">ACEWY4_025001</name>
</gene>
<keyword evidence="2 4" id="KW-0479">Metal-binding</keyword>
<comment type="caution">
    <text evidence="8">The sequence shown here is derived from an EMBL/GenBank/DDBJ whole genome shotgun (WGS) entry which is preliminary data.</text>
</comment>
<feature type="domain" description="Fibronectin type-III" evidence="7">
    <location>
        <begin position="438"/>
        <end position="533"/>
    </location>
</feature>
<dbReference type="SMART" id="SM00060">
    <property type="entry name" value="FN3"/>
    <property type="match status" value="5"/>
</dbReference>
<evidence type="ECO:0000313" key="9">
    <source>
        <dbReference type="Proteomes" id="UP001591681"/>
    </source>
</evidence>
<dbReference type="Gene3D" id="4.10.830.40">
    <property type="match status" value="1"/>
</dbReference>
<dbReference type="CDD" id="cd00063">
    <property type="entry name" value="FN3"/>
    <property type="match status" value="4"/>
</dbReference>
<feature type="region of interest" description="Disordered" evidence="5">
    <location>
        <begin position="1"/>
        <end position="96"/>
    </location>
</feature>
<dbReference type="SMART" id="SM00336">
    <property type="entry name" value="BBOX"/>
    <property type="match status" value="1"/>
</dbReference>
<dbReference type="EMBL" id="JBHFQA010000022">
    <property type="protein sequence ID" value="KAL2079257.1"/>
    <property type="molecule type" value="Genomic_DNA"/>
</dbReference>
<dbReference type="InterPro" id="IPR000315">
    <property type="entry name" value="Znf_B-box"/>
</dbReference>
<dbReference type="AlphaFoldDB" id="A0ABD1IWN8"/>
<dbReference type="PROSITE" id="PS50853">
    <property type="entry name" value="FN3"/>
    <property type="match status" value="3"/>
</dbReference>
<dbReference type="Gene3D" id="3.30.160.60">
    <property type="entry name" value="Classic Zinc Finger"/>
    <property type="match status" value="1"/>
</dbReference>
<dbReference type="InterPro" id="IPR013783">
    <property type="entry name" value="Ig-like_fold"/>
</dbReference>
<dbReference type="InterPro" id="IPR050991">
    <property type="entry name" value="ECM_Regulatory_Proteins"/>
</dbReference>
<keyword evidence="9" id="KW-1185">Reference proteome</keyword>
<dbReference type="CDD" id="cd19769">
    <property type="entry name" value="Bbox2_TRIM16-like"/>
    <property type="match status" value="1"/>
</dbReference>
<keyword evidence="3" id="KW-0862">Zinc</keyword>
<evidence type="ECO:0000256" key="1">
    <source>
        <dbReference type="ARBA" id="ARBA00022737"/>
    </source>
</evidence>
<evidence type="ECO:0000256" key="4">
    <source>
        <dbReference type="PROSITE-ProRule" id="PRU00024"/>
    </source>
</evidence>
<feature type="domain" description="Fibronectin type-III" evidence="7">
    <location>
        <begin position="631"/>
        <end position="746"/>
    </location>
</feature>
<dbReference type="PANTHER" id="PTHR46708">
    <property type="entry name" value="TENASCIN"/>
    <property type="match status" value="1"/>
</dbReference>
<feature type="compositionally biased region" description="Polar residues" evidence="5">
    <location>
        <begin position="54"/>
        <end position="69"/>
    </location>
</feature>
<feature type="compositionally biased region" description="Basic and acidic residues" evidence="5">
    <location>
        <begin position="30"/>
        <end position="53"/>
    </location>
</feature>